<dbReference type="RefSeq" id="WP_156616151.1">
    <property type="nucleotide sequence ID" value="NZ_WPHR01000029.1"/>
</dbReference>
<evidence type="ECO:0000313" key="1">
    <source>
        <dbReference type="EMBL" id="MUZ75431.1"/>
    </source>
</evidence>
<dbReference type="InterPro" id="IPR011660">
    <property type="entry name" value="VapB-like"/>
</dbReference>
<organism evidence="1 2">
    <name type="scientific">Agrobacterium vitis</name>
    <name type="common">Rhizobium vitis</name>
    <dbReference type="NCBI Taxonomy" id="373"/>
    <lineage>
        <taxon>Bacteria</taxon>
        <taxon>Pseudomonadati</taxon>
        <taxon>Pseudomonadota</taxon>
        <taxon>Alphaproteobacteria</taxon>
        <taxon>Hyphomicrobiales</taxon>
        <taxon>Rhizobiaceae</taxon>
        <taxon>Rhizobium/Agrobacterium group</taxon>
        <taxon>Agrobacterium</taxon>
    </lineage>
</organism>
<dbReference type="EMBL" id="WPHR01000029">
    <property type="protein sequence ID" value="MUZ75431.1"/>
    <property type="molecule type" value="Genomic_DNA"/>
</dbReference>
<dbReference type="Proteomes" id="UP000477951">
    <property type="component" value="Unassembled WGS sequence"/>
</dbReference>
<dbReference type="AlphaFoldDB" id="A0A6L6VK29"/>
<name>A0A6L6VK29_AGRVI</name>
<proteinExistence type="predicted"/>
<sequence length="83" mass="9142">MLQIAPDTEHLARKVAARLGRKPEDVIRTAIEREAKALGVTGEPAERKRITATEILEFGKRAAARPVLDSRSPQEIVDDINAL</sequence>
<gene>
    <name evidence="1" type="ORF">GOZ90_22400</name>
</gene>
<protein>
    <recommendedName>
        <fullName evidence="3">PSK operon transcription factor</fullName>
    </recommendedName>
</protein>
<accession>A0A6L6VK29</accession>
<evidence type="ECO:0008006" key="3">
    <source>
        <dbReference type="Google" id="ProtNLM"/>
    </source>
</evidence>
<reference evidence="1 2" key="1">
    <citation type="submission" date="2019-12" db="EMBL/GenBank/DDBJ databases">
        <title>Whole-genome sequencing of Allorhizobium vitis.</title>
        <authorList>
            <person name="Gan H.M."/>
            <person name="Szegedi E."/>
            <person name="Burr T."/>
            <person name="Savka M.A."/>
        </authorList>
    </citation>
    <scope>NUCLEOTIDE SEQUENCE [LARGE SCALE GENOMIC DNA]</scope>
    <source>
        <strain evidence="1 2">CG516</strain>
    </source>
</reference>
<comment type="caution">
    <text evidence="1">The sequence shown here is derived from an EMBL/GenBank/DDBJ whole genome shotgun (WGS) entry which is preliminary data.</text>
</comment>
<evidence type="ECO:0000313" key="2">
    <source>
        <dbReference type="Proteomes" id="UP000477951"/>
    </source>
</evidence>
<dbReference type="Pfam" id="PF07704">
    <property type="entry name" value="PSK_trans_fac"/>
    <property type="match status" value="1"/>
</dbReference>